<name>A0ABV2S3Z6_BRAJP</name>
<reference evidence="2 3" key="1">
    <citation type="submission" date="2024-06" db="EMBL/GenBank/DDBJ databases">
        <title>Genomic Encyclopedia of Type Strains, Phase V (KMG-V): Genome sequencing to study the core and pangenomes of soil and plant-associated prokaryotes.</title>
        <authorList>
            <person name="Whitman W."/>
        </authorList>
    </citation>
    <scope>NUCLEOTIDE SEQUENCE [LARGE SCALE GENOMIC DNA]</scope>
    <source>
        <strain evidence="2 3">USDA 160</strain>
    </source>
</reference>
<dbReference type="EMBL" id="JBEPTQ010000002">
    <property type="protein sequence ID" value="MET4719331.1"/>
    <property type="molecule type" value="Genomic_DNA"/>
</dbReference>
<evidence type="ECO:0000313" key="3">
    <source>
        <dbReference type="Proteomes" id="UP001549291"/>
    </source>
</evidence>
<evidence type="ECO:0000313" key="2">
    <source>
        <dbReference type="EMBL" id="MET4723905.1"/>
    </source>
</evidence>
<sequence length="57" mass="6173">MGMIMDVDTRTTIDQPDDHGDVVAALKQTIEQLLARVVELEEPGLLGGAARNPPCDR</sequence>
<evidence type="ECO:0000313" key="1">
    <source>
        <dbReference type="EMBL" id="MET4719331.1"/>
    </source>
</evidence>
<accession>A0ABV2S3Z6</accession>
<evidence type="ECO:0008006" key="4">
    <source>
        <dbReference type="Google" id="ProtNLM"/>
    </source>
</evidence>
<keyword evidence="3" id="KW-1185">Reference proteome</keyword>
<comment type="caution">
    <text evidence="2">The sequence shown here is derived from an EMBL/GenBank/DDBJ whole genome shotgun (WGS) entry which is preliminary data.</text>
</comment>
<protein>
    <recommendedName>
        <fullName evidence="4">Transposase</fullName>
    </recommendedName>
</protein>
<dbReference type="EMBL" id="JBEPTQ010000002">
    <property type="protein sequence ID" value="MET4723905.1"/>
    <property type="molecule type" value="Genomic_DNA"/>
</dbReference>
<organism evidence="2 3">
    <name type="scientific">Bradyrhizobium japonicum</name>
    <dbReference type="NCBI Taxonomy" id="375"/>
    <lineage>
        <taxon>Bacteria</taxon>
        <taxon>Pseudomonadati</taxon>
        <taxon>Pseudomonadota</taxon>
        <taxon>Alphaproteobacteria</taxon>
        <taxon>Hyphomicrobiales</taxon>
        <taxon>Nitrobacteraceae</taxon>
        <taxon>Bradyrhizobium</taxon>
    </lineage>
</organism>
<dbReference type="RefSeq" id="WP_244625750.1">
    <property type="nucleotide sequence ID" value="NZ_BJNK01000117.1"/>
</dbReference>
<dbReference type="Proteomes" id="UP001549291">
    <property type="component" value="Unassembled WGS sequence"/>
</dbReference>
<gene>
    <name evidence="1" type="ORF">ABIF63_003437</name>
    <name evidence="2" type="ORF">ABIF63_008011</name>
</gene>
<proteinExistence type="predicted"/>